<evidence type="ECO:0000313" key="3">
    <source>
        <dbReference type="EMBL" id="KAG0711991.1"/>
    </source>
</evidence>
<name>A0A8J5CFV4_CHIOP</name>
<gene>
    <name evidence="2" type="ORF">GWK47_019405</name>
    <name evidence="3" type="ORF">GWK47_019406</name>
</gene>
<comment type="caution">
    <text evidence="3">The sequence shown here is derived from an EMBL/GenBank/DDBJ whole genome shotgun (WGS) entry which is preliminary data.</text>
</comment>
<keyword evidence="4" id="KW-1185">Reference proteome</keyword>
<evidence type="ECO:0000313" key="4">
    <source>
        <dbReference type="Proteomes" id="UP000770661"/>
    </source>
</evidence>
<sequence>MGATRLRACKMSTCEGHGRGETTRYIRAGVWMRAGAASCAKVAHDIPDIRGTRSRMGVGVRAGHLTKREDRRAGVRHATSKQEHGYRRRGQDIMGHQDIRGHQDIMGHQDINIEQHVESHIPTQKRHRQ</sequence>
<evidence type="ECO:0000256" key="1">
    <source>
        <dbReference type="SAM" id="MobiDB-lite"/>
    </source>
</evidence>
<evidence type="ECO:0000313" key="2">
    <source>
        <dbReference type="EMBL" id="KAG0711990.1"/>
    </source>
</evidence>
<accession>A0A8J5CFV4</accession>
<organism evidence="3 4">
    <name type="scientific">Chionoecetes opilio</name>
    <name type="common">Atlantic snow crab</name>
    <name type="synonym">Cancer opilio</name>
    <dbReference type="NCBI Taxonomy" id="41210"/>
    <lineage>
        <taxon>Eukaryota</taxon>
        <taxon>Metazoa</taxon>
        <taxon>Ecdysozoa</taxon>
        <taxon>Arthropoda</taxon>
        <taxon>Crustacea</taxon>
        <taxon>Multicrustacea</taxon>
        <taxon>Malacostraca</taxon>
        <taxon>Eumalacostraca</taxon>
        <taxon>Eucarida</taxon>
        <taxon>Decapoda</taxon>
        <taxon>Pleocyemata</taxon>
        <taxon>Brachyura</taxon>
        <taxon>Eubrachyura</taxon>
        <taxon>Majoidea</taxon>
        <taxon>Majidae</taxon>
        <taxon>Chionoecetes</taxon>
    </lineage>
</organism>
<reference evidence="3" key="1">
    <citation type="submission" date="2020-07" db="EMBL/GenBank/DDBJ databases">
        <title>The High-quality genome of the commercially important snow crab, Chionoecetes opilio.</title>
        <authorList>
            <person name="Jeong J.-H."/>
            <person name="Ryu S."/>
        </authorList>
    </citation>
    <scope>NUCLEOTIDE SEQUENCE</scope>
    <source>
        <strain evidence="3">MADBK_172401_WGS</strain>
        <tissue evidence="3">Digestive gland</tissue>
    </source>
</reference>
<proteinExistence type="predicted"/>
<dbReference type="EMBL" id="JACEEZ010022804">
    <property type="protein sequence ID" value="KAG0711991.1"/>
    <property type="molecule type" value="Genomic_DNA"/>
</dbReference>
<protein>
    <submittedName>
        <fullName evidence="3">Uncharacterized protein</fullName>
    </submittedName>
</protein>
<feature type="compositionally biased region" description="Basic and acidic residues" evidence="1">
    <location>
        <begin position="80"/>
        <end position="94"/>
    </location>
</feature>
<dbReference type="EMBL" id="JACEEZ010022804">
    <property type="protein sequence ID" value="KAG0711990.1"/>
    <property type="molecule type" value="Genomic_DNA"/>
</dbReference>
<feature type="region of interest" description="Disordered" evidence="1">
    <location>
        <begin position="71"/>
        <end position="94"/>
    </location>
</feature>
<dbReference type="Proteomes" id="UP000770661">
    <property type="component" value="Unassembled WGS sequence"/>
</dbReference>
<dbReference type="AlphaFoldDB" id="A0A8J5CFV4"/>